<protein>
    <recommendedName>
        <fullName evidence="3">2-oxo-4-hydroxy-4-carboxy-5-ureidoimidazoline decarboxylase</fullName>
        <ecNumber evidence="3">4.1.1.97</ecNumber>
    </recommendedName>
</protein>
<dbReference type="EMBL" id="MUBC01000040">
    <property type="protein sequence ID" value="ONM42952.1"/>
    <property type="molecule type" value="Genomic_DNA"/>
</dbReference>
<dbReference type="EC" id="4.1.1.97" evidence="3"/>
<evidence type="ECO:0000256" key="5">
    <source>
        <dbReference type="ARBA" id="ARBA00022793"/>
    </source>
</evidence>
<dbReference type="RefSeq" id="WP_083728546.1">
    <property type="nucleotide sequence ID" value="NZ_FOUD01000003.1"/>
</dbReference>
<dbReference type="GO" id="GO:0051997">
    <property type="term" value="F:2-oxo-4-hydroxy-4-carboxy-5-ureidoimidazoline decarboxylase activity"/>
    <property type="evidence" value="ECO:0007669"/>
    <property type="project" value="UniProtKB-EC"/>
</dbReference>
<dbReference type="OrthoDB" id="9800909at2"/>
<feature type="domain" description="Oxo-4-hydroxy-4-carboxy-5-ureidoimidazoline decarboxylase" evidence="7">
    <location>
        <begin position="7"/>
        <end position="163"/>
    </location>
</feature>
<evidence type="ECO:0000256" key="1">
    <source>
        <dbReference type="ARBA" id="ARBA00001163"/>
    </source>
</evidence>
<comment type="pathway">
    <text evidence="2">Purine metabolism; urate degradation; (S)-allantoin from urate: step 3/3.</text>
</comment>
<evidence type="ECO:0000256" key="3">
    <source>
        <dbReference type="ARBA" id="ARBA00012257"/>
    </source>
</evidence>
<dbReference type="GO" id="GO:0019628">
    <property type="term" value="P:urate catabolic process"/>
    <property type="evidence" value="ECO:0007669"/>
    <property type="project" value="TreeGrafter"/>
</dbReference>
<evidence type="ECO:0000259" key="7">
    <source>
        <dbReference type="Pfam" id="PF09349"/>
    </source>
</evidence>
<dbReference type="Pfam" id="PF09349">
    <property type="entry name" value="OHCU_decarbox"/>
    <property type="match status" value="1"/>
</dbReference>
<dbReference type="STRING" id="254161.SAMN05216256_103122"/>
<evidence type="ECO:0000256" key="2">
    <source>
        <dbReference type="ARBA" id="ARBA00004754"/>
    </source>
</evidence>
<comment type="catalytic activity">
    <reaction evidence="1">
        <text>5-hydroxy-2-oxo-4-ureido-2,5-dihydro-1H-imidazole-5-carboxylate + H(+) = (S)-allantoin + CO2</text>
        <dbReference type="Rhea" id="RHEA:26301"/>
        <dbReference type="ChEBI" id="CHEBI:15378"/>
        <dbReference type="ChEBI" id="CHEBI:15678"/>
        <dbReference type="ChEBI" id="CHEBI:16526"/>
        <dbReference type="ChEBI" id="CHEBI:58639"/>
        <dbReference type="EC" id="4.1.1.97"/>
    </reaction>
</comment>
<dbReference type="PANTHER" id="PTHR43466">
    <property type="entry name" value="2-OXO-4-HYDROXY-4-CARBOXY-5-UREIDOIMIDAZOLINE DECARBOXYLASE-RELATED"/>
    <property type="match status" value="1"/>
</dbReference>
<evidence type="ECO:0000256" key="6">
    <source>
        <dbReference type="ARBA" id="ARBA00023239"/>
    </source>
</evidence>
<dbReference type="AlphaFoldDB" id="A0A1S8DE97"/>
<dbReference type="PANTHER" id="PTHR43466:SF1">
    <property type="entry name" value="2-OXO-4-HYDROXY-4-CARBOXY-5-UREIDOIMIDAZOLINE DECARBOXYLASE-RELATED"/>
    <property type="match status" value="1"/>
</dbReference>
<evidence type="ECO:0000313" key="9">
    <source>
        <dbReference type="Proteomes" id="UP000242847"/>
    </source>
</evidence>
<evidence type="ECO:0000313" key="8">
    <source>
        <dbReference type="EMBL" id="ONM42952.1"/>
    </source>
</evidence>
<evidence type="ECO:0000256" key="4">
    <source>
        <dbReference type="ARBA" id="ARBA00022631"/>
    </source>
</evidence>
<dbReference type="GO" id="GO:0006144">
    <property type="term" value="P:purine nucleobase metabolic process"/>
    <property type="evidence" value="ECO:0007669"/>
    <property type="project" value="UniProtKB-KW"/>
</dbReference>
<name>A0A1S8DE97_9GAMM</name>
<dbReference type="NCBIfam" id="NF010372">
    <property type="entry name" value="PRK13798.1"/>
    <property type="match status" value="1"/>
</dbReference>
<comment type="caution">
    <text evidence="8">The sequence shown here is derived from an EMBL/GenBank/DDBJ whole genome shotgun (WGS) entry which is preliminary data.</text>
</comment>
<dbReference type="NCBIfam" id="TIGR03180">
    <property type="entry name" value="UraD_2"/>
    <property type="match status" value="1"/>
</dbReference>
<dbReference type="InterPro" id="IPR036778">
    <property type="entry name" value="OHCU_decarboxylase_sf"/>
</dbReference>
<dbReference type="SUPFAM" id="SSF158694">
    <property type="entry name" value="UraD-Like"/>
    <property type="match status" value="1"/>
</dbReference>
<dbReference type="InterPro" id="IPR017595">
    <property type="entry name" value="OHCU_decarboxylase-2"/>
</dbReference>
<keyword evidence="5" id="KW-0210">Decarboxylase</keyword>
<keyword evidence="6" id="KW-0456">Lyase</keyword>
<sequence length="166" mass="18406">MTLEQLNTLPEDEALAVFRDCCAADAWARPMVTARPYQSAEALHGTARALWPNLHEADWLVAFEAHPKIGDIKSLKAKYASTEALASGEQAGARIAPDAVLQRLKEGNDAYFDKFGFIFIVCATGKSAEEMLALLEQRLPNSREQEIRIAAEEQAKITHIRLDKLL</sequence>
<accession>A0A1S8DE97</accession>
<reference evidence="8 9" key="1">
    <citation type="submission" date="2017-01" db="EMBL/GenBank/DDBJ databases">
        <title>Draft genome sequence of Pseudomonas pachastrellae type strain CCUG 46540T from a deep sea.</title>
        <authorList>
            <person name="Gomila M."/>
            <person name="Mulet M."/>
            <person name="Lalucat J."/>
            <person name="Garcia-Valdes E."/>
        </authorList>
    </citation>
    <scope>NUCLEOTIDE SEQUENCE [LARGE SCALE GENOMIC DNA]</scope>
    <source>
        <strain evidence="8 9">CCUG 46540</strain>
    </source>
</reference>
<dbReference type="Proteomes" id="UP000242847">
    <property type="component" value="Unassembled WGS sequence"/>
</dbReference>
<proteinExistence type="predicted"/>
<organism evidence="8 9">
    <name type="scientific">Halopseudomonas pachastrellae</name>
    <dbReference type="NCBI Taxonomy" id="254161"/>
    <lineage>
        <taxon>Bacteria</taxon>
        <taxon>Pseudomonadati</taxon>
        <taxon>Pseudomonadota</taxon>
        <taxon>Gammaproteobacteria</taxon>
        <taxon>Pseudomonadales</taxon>
        <taxon>Pseudomonadaceae</taxon>
        <taxon>Halopseudomonas</taxon>
    </lineage>
</organism>
<dbReference type="Gene3D" id="1.10.3330.10">
    <property type="entry name" value="Oxo-4-hydroxy-4-carboxy-5-ureidoimidazoline decarboxylase"/>
    <property type="match status" value="1"/>
</dbReference>
<keyword evidence="4" id="KW-0659">Purine metabolism</keyword>
<dbReference type="InterPro" id="IPR018020">
    <property type="entry name" value="OHCU_decarboxylase"/>
</dbReference>
<gene>
    <name evidence="8" type="ORF">BXT89_15275</name>
</gene>
<keyword evidence="9" id="KW-1185">Reference proteome</keyword>